<gene>
    <name evidence="1" type="ORF">H5410_064692</name>
</gene>
<comment type="caution">
    <text evidence="1">The sequence shown here is derived from an EMBL/GenBank/DDBJ whole genome shotgun (WGS) entry which is preliminary data.</text>
</comment>
<dbReference type="AlphaFoldDB" id="A0A9J5VYQ8"/>
<evidence type="ECO:0000313" key="2">
    <source>
        <dbReference type="Proteomes" id="UP000824120"/>
    </source>
</evidence>
<accession>A0A9J5VYQ8</accession>
<protein>
    <submittedName>
        <fullName evidence="1">Uncharacterized protein</fullName>
    </submittedName>
</protein>
<dbReference type="EMBL" id="JACXVP010000175">
    <property type="protein sequence ID" value="KAG5568292.1"/>
    <property type="molecule type" value="Genomic_DNA"/>
</dbReference>
<dbReference type="Proteomes" id="UP000824120">
    <property type="component" value="Unassembled WGS sequence"/>
</dbReference>
<proteinExistence type="predicted"/>
<sequence length="62" mass="7252">MGQMWILKGKYDKSSPSIVHKSASKDERQSYDYMDSQPDINGFWKVELFEKMKATLLHTVAR</sequence>
<name>A0A9J5VYQ8_SOLCO</name>
<organism evidence="1 2">
    <name type="scientific">Solanum commersonii</name>
    <name type="common">Commerson's wild potato</name>
    <name type="synonym">Commerson's nightshade</name>
    <dbReference type="NCBI Taxonomy" id="4109"/>
    <lineage>
        <taxon>Eukaryota</taxon>
        <taxon>Viridiplantae</taxon>
        <taxon>Streptophyta</taxon>
        <taxon>Embryophyta</taxon>
        <taxon>Tracheophyta</taxon>
        <taxon>Spermatophyta</taxon>
        <taxon>Magnoliopsida</taxon>
        <taxon>eudicotyledons</taxon>
        <taxon>Gunneridae</taxon>
        <taxon>Pentapetalae</taxon>
        <taxon>asterids</taxon>
        <taxon>lamiids</taxon>
        <taxon>Solanales</taxon>
        <taxon>Solanaceae</taxon>
        <taxon>Solanoideae</taxon>
        <taxon>Solaneae</taxon>
        <taxon>Solanum</taxon>
    </lineage>
</organism>
<evidence type="ECO:0000313" key="1">
    <source>
        <dbReference type="EMBL" id="KAG5568292.1"/>
    </source>
</evidence>
<reference evidence="1" key="1">
    <citation type="submission" date="2020-09" db="EMBL/GenBank/DDBJ databases">
        <title>De no assembly of potato wild relative species, Solanum commersonii.</title>
        <authorList>
            <person name="Cho K."/>
        </authorList>
    </citation>
    <scope>NUCLEOTIDE SEQUENCE</scope>
    <source>
        <strain evidence="1">LZ3.2</strain>
        <tissue evidence="1">Leaf</tissue>
    </source>
</reference>
<keyword evidence="2" id="KW-1185">Reference proteome</keyword>